<protein>
    <submittedName>
        <fullName evidence="5">Glycoside hydrolase family 18 protein</fullName>
    </submittedName>
</protein>
<keyword evidence="2" id="KW-0147">Chitin-binding</keyword>
<dbReference type="AlphaFoldDB" id="A0A6G1JEI9"/>
<dbReference type="OrthoDB" id="73875at2759"/>
<keyword evidence="5" id="KW-0378">Hydrolase</keyword>
<dbReference type="InterPro" id="IPR017853">
    <property type="entry name" value="GH"/>
</dbReference>
<dbReference type="Proteomes" id="UP000799291">
    <property type="component" value="Unassembled WGS sequence"/>
</dbReference>
<proteinExistence type="inferred from homology"/>
<gene>
    <name evidence="5" type="ORF">K458DRAFT_414290</name>
</gene>
<evidence type="ECO:0000256" key="1">
    <source>
        <dbReference type="ARBA" id="ARBA00008682"/>
    </source>
</evidence>
<evidence type="ECO:0000259" key="4">
    <source>
        <dbReference type="PROSITE" id="PS51910"/>
    </source>
</evidence>
<dbReference type="InterPro" id="IPR001223">
    <property type="entry name" value="Glyco_hydro18_cat"/>
</dbReference>
<dbReference type="SUPFAM" id="SSF51445">
    <property type="entry name" value="(Trans)glycosidases"/>
    <property type="match status" value="1"/>
</dbReference>
<organism evidence="5 6">
    <name type="scientific">Lentithecium fluviatile CBS 122367</name>
    <dbReference type="NCBI Taxonomy" id="1168545"/>
    <lineage>
        <taxon>Eukaryota</taxon>
        <taxon>Fungi</taxon>
        <taxon>Dikarya</taxon>
        <taxon>Ascomycota</taxon>
        <taxon>Pezizomycotina</taxon>
        <taxon>Dothideomycetes</taxon>
        <taxon>Pleosporomycetidae</taxon>
        <taxon>Pleosporales</taxon>
        <taxon>Massarineae</taxon>
        <taxon>Lentitheciaceae</taxon>
        <taxon>Lentithecium</taxon>
    </lineage>
</organism>
<dbReference type="Pfam" id="PF00704">
    <property type="entry name" value="Glyco_hydro_18"/>
    <property type="match status" value="1"/>
</dbReference>
<name>A0A6G1JEI9_9PLEO</name>
<sequence length="143" mass="15759">MADLLDYIVYMTYDLHGQWDAGNQHAIEGCSAGNCLRSHVNLTETNYALEMITKARVGTSKIFVGESSYGRSFKMSRAGCKEPMCIFTRDRLNSNAAKGKCTGTAGYISNAEIDDIISMGGKVDSWHDFDSNSDMLVYDDRSG</sequence>
<dbReference type="EMBL" id="MU005573">
    <property type="protein sequence ID" value="KAF2688553.1"/>
    <property type="molecule type" value="Genomic_DNA"/>
</dbReference>
<reference evidence="5" key="1">
    <citation type="journal article" date="2020" name="Stud. Mycol.">
        <title>101 Dothideomycetes genomes: a test case for predicting lifestyles and emergence of pathogens.</title>
        <authorList>
            <person name="Haridas S."/>
            <person name="Albert R."/>
            <person name="Binder M."/>
            <person name="Bloem J."/>
            <person name="Labutti K."/>
            <person name="Salamov A."/>
            <person name="Andreopoulos B."/>
            <person name="Baker S."/>
            <person name="Barry K."/>
            <person name="Bills G."/>
            <person name="Bluhm B."/>
            <person name="Cannon C."/>
            <person name="Castanera R."/>
            <person name="Culley D."/>
            <person name="Daum C."/>
            <person name="Ezra D."/>
            <person name="Gonzalez J."/>
            <person name="Henrissat B."/>
            <person name="Kuo A."/>
            <person name="Liang C."/>
            <person name="Lipzen A."/>
            <person name="Lutzoni F."/>
            <person name="Magnuson J."/>
            <person name="Mondo S."/>
            <person name="Nolan M."/>
            <person name="Ohm R."/>
            <person name="Pangilinan J."/>
            <person name="Park H.-J."/>
            <person name="Ramirez L."/>
            <person name="Alfaro M."/>
            <person name="Sun H."/>
            <person name="Tritt A."/>
            <person name="Yoshinaga Y."/>
            <person name="Zwiers L.-H."/>
            <person name="Turgeon B."/>
            <person name="Goodwin S."/>
            <person name="Spatafora J."/>
            <person name="Crous P."/>
            <person name="Grigoriev I."/>
        </authorList>
    </citation>
    <scope>NUCLEOTIDE SEQUENCE</scope>
    <source>
        <strain evidence="5">CBS 122367</strain>
    </source>
</reference>
<dbReference type="PROSITE" id="PS51910">
    <property type="entry name" value="GH18_2"/>
    <property type="match status" value="1"/>
</dbReference>
<dbReference type="SUPFAM" id="SSF54556">
    <property type="entry name" value="Chitinase insertion domain"/>
    <property type="match status" value="1"/>
</dbReference>
<comment type="similarity">
    <text evidence="1">Belongs to the glycosyl hydrolase 18 family. Chitinase class V subfamily.</text>
</comment>
<dbReference type="InterPro" id="IPR053214">
    <property type="entry name" value="LysM12-like"/>
</dbReference>
<dbReference type="PANTHER" id="PTHR47700:SF2">
    <property type="entry name" value="CHITINASE"/>
    <property type="match status" value="1"/>
</dbReference>
<evidence type="ECO:0000256" key="2">
    <source>
        <dbReference type="ARBA" id="ARBA00022669"/>
    </source>
</evidence>
<evidence type="ECO:0000256" key="3">
    <source>
        <dbReference type="ARBA" id="ARBA00023026"/>
    </source>
</evidence>
<dbReference type="PANTHER" id="PTHR47700">
    <property type="entry name" value="V CHITINASE, PUTATIVE (AFU_ORTHOLOGUE AFUA_6G13720)-RELATED"/>
    <property type="match status" value="1"/>
</dbReference>
<dbReference type="InterPro" id="IPR029070">
    <property type="entry name" value="Chitinase_insertion_sf"/>
</dbReference>
<keyword evidence="3" id="KW-0843">Virulence</keyword>
<dbReference type="GO" id="GO:0008061">
    <property type="term" value="F:chitin binding"/>
    <property type="evidence" value="ECO:0007669"/>
    <property type="project" value="UniProtKB-KW"/>
</dbReference>
<feature type="domain" description="GH18" evidence="4">
    <location>
        <begin position="1"/>
        <end position="143"/>
    </location>
</feature>
<dbReference type="Gene3D" id="3.10.50.10">
    <property type="match status" value="1"/>
</dbReference>
<dbReference type="GO" id="GO:0005975">
    <property type="term" value="P:carbohydrate metabolic process"/>
    <property type="evidence" value="ECO:0007669"/>
    <property type="project" value="InterPro"/>
</dbReference>
<keyword evidence="6" id="KW-1185">Reference proteome</keyword>
<dbReference type="GO" id="GO:0016787">
    <property type="term" value="F:hydrolase activity"/>
    <property type="evidence" value="ECO:0007669"/>
    <property type="project" value="UniProtKB-KW"/>
</dbReference>
<dbReference type="Gene3D" id="3.20.20.80">
    <property type="entry name" value="Glycosidases"/>
    <property type="match status" value="1"/>
</dbReference>
<evidence type="ECO:0000313" key="5">
    <source>
        <dbReference type="EMBL" id="KAF2688553.1"/>
    </source>
</evidence>
<accession>A0A6G1JEI9</accession>
<evidence type="ECO:0000313" key="6">
    <source>
        <dbReference type="Proteomes" id="UP000799291"/>
    </source>
</evidence>